<evidence type="ECO:0000313" key="5">
    <source>
        <dbReference type="EMBL" id="QGY47220.1"/>
    </source>
</evidence>
<dbReference type="SUPFAM" id="SSF53649">
    <property type="entry name" value="Alkaline phosphatase-like"/>
    <property type="match status" value="1"/>
</dbReference>
<evidence type="ECO:0000313" key="6">
    <source>
        <dbReference type="Proteomes" id="UP000428260"/>
    </source>
</evidence>
<dbReference type="GO" id="GO:0016787">
    <property type="term" value="F:hydrolase activity"/>
    <property type="evidence" value="ECO:0007669"/>
    <property type="project" value="UniProtKB-KW"/>
</dbReference>
<keyword evidence="3" id="KW-0472">Membrane</keyword>
<keyword evidence="3" id="KW-1133">Transmembrane helix</keyword>
<dbReference type="Pfam" id="PF00884">
    <property type="entry name" value="Sulfatase"/>
    <property type="match status" value="1"/>
</dbReference>
<dbReference type="GO" id="GO:0016740">
    <property type="term" value="F:transferase activity"/>
    <property type="evidence" value="ECO:0007669"/>
    <property type="project" value="UniProtKB-KW"/>
</dbReference>
<evidence type="ECO:0000256" key="2">
    <source>
        <dbReference type="ARBA" id="ARBA00022801"/>
    </source>
</evidence>
<dbReference type="InterPro" id="IPR024607">
    <property type="entry name" value="Sulfatase_CS"/>
</dbReference>
<proteinExistence type="inferred from homology"/>
<keyword evidence="6" id="KW-1185">Reference proteome</keyword>
<reference evidence="5 6" key="1">
    <citation type="submission" date="2019-11" db="EMBL/GenBank/DDBJ databases">
        <authorList>
            <person name="Zheng R.K."/>
            <person name="Sun C.M."/>
        </authorList>
    </citation>
    <scope>NUCLEOTIDE SEQUENCE [LARGE SCALE GENOMIC DNA]</scope>
    <source>
        <strain evidence="5 6">WC007</strain>
    </source>
</reference>
<evidence type="ECO:0000259" key="4">
    <source>
        <dbReference type="Pfam" id="PF00884"/>
    </source>
</evidence>
<evidence type="ECO:0000256" key="1">
    <source>
        <dbReference type="ARBA" id="ARBA00008779"/>
    </source>
</evidence>
<evidence type="ECO:0000256" key="3">
    <source>
        <dbReference type="SAM" id="Phobius"/>
    </source>
</evidence>
<organism evidence="5 6">
    <name type="scientific">Maribellus comscasis</name>
    <dbReference type="NCBI Taxonomy" id="2681766"/>
    <lineage>
        <taxon>Bacteria</taxon>
        <taxon>Pseudomonadati</taxon>
        <taxon>Bacteroidota</taxon>
        <taxon>Bacteroidia</taxon>
        <taxon>Marinilabiliales</taxon>
        <taxon>Prolixibacteraceae</taxon>
        <taxon>Maribellus</taxon>
    </lineage>
</organism>
<dbReference type="EMBL" id="CP046401">
    <property type="protein sequence ID" value="QGY47220.1"/>
    <property type="molecule type" value="Genomic_DNA"/>
</dbReference>
<dbReference type="KEGG" id="mcos:GM418_27215"/>
<dbReference type="InterPro" id="IPR052701">
    <property type="entry name" value="GAG_Ulvan_Degrading_Sulfatases"/>
</dbReference>
<dbReference type="Gene3D" id="3.40.720.10">
    <property type="entry name" value="Alkaline Phosphatase, subunit A"/>
    <property type="match status" value="1"/>
</dbReference>
<protein>
    <submittedName>
        <fullName evidence="5">Sulfatase-like hydrolase/transferase</fullName>
    </submittedName>
</protein>
<dbReference type="Proteomes" id="UP000428260">
    <property type="component" value="Chromosome"/>
</dbReference>
<dbReference type="PANTHER" id="PTHR43751">
    <property type="entry name" value="SULFATASE"/>
    <property type="match status" value="1"/>
</dbReference>
<sequence>MKNKLSRTIVKLIVISAFFIVVWLLYSNCSKDKIVKHPNILFVISDDQSYPHASAYECKFVNTPAFDRVASEGILFDNCFAASPSCSPSRAAILTGKNIWQLEEAGSHISYFPRKFTSFTEVLEKNGYLVGYTGKPWAPGNWRDSGWDKNPVGTAYSDLKNTPPTSGISDIDYTANFVDFLSNRTESQPFFFWCGMFEPHRGYEKGSGLKAGKKLEDAEVPTFLLDDDITRMDLLDYALEIEWFDSHLGKIINFLEKTGELDNTVIVVTSDNGMPFPRAKIQLYEFGIHVPLAIRWGDQIKPKRNVSDFIGFNDFAPTFLEIAGISDSLNNASGKSFLDVLLSEKSGRIDQTRTFALSGKERHNYSRANNLGYPIRGIRTDTFLYLRNFEPDRWPAGDPDLFLDGELNKLSGITILNKKEVNTKANKLFHLMVDKRPSEELYNIVDDPGCIHNLSDNPDFSTQLKQLRIKLEGELTWQSDPRVVGNGNVFDSYPTFKPIQLFDKNGKSLFPGFAAYGEYNESVLYDK</sequence>
<dbReference type="RefSeq" id="WP_158870875.1">
    <property type="nucleotide sequence ID" value="NZ_CP046401.1"/>
</dbReference>
<dbReference type="PANTHER" id="PTHR43751:SF1">
    <property type="entry name" value="SULFATASE ATSG-RELATED"/>
    <property type="match status" value="1"/>
</dbReference>
<dbReference type="CDD" id="cd16027">
    <property type="entry name" value="SGSH"/>
    <property type="match status" value="1"/>
</dbReference>
<dbReference type="InterPro" id="IPR000917">
    <property type="entry name" value="Sulfatase_N"/>
</dbReference>
<gene>
    <name evidence="5" type="ORF">GM418_27215</name>
</gene>
<feature type="transmembrane region" description="Helical" evidence="3">
    <location>
        <begin position="9"/>
        <end position="26"/>
    </location>
</feature>
<dbReference type="InterPro" id="IPR017850">
    <property type="entry name" value="Alkaline_phosphatase_core_sf"/>
</dbReference>
<dbReference type="PROSITE" id="PS00523">
    <property type="entry name" value="SULFATASE_1"/>
    <property type="match status" value="1"/>
</dbReference>
<keyword evidence="5" id="KW-0808">Transferase</keyword>
<keyword evidence="2 5" id="KW-0378">Hydrolase</keyword>
<accession>A0A6I6K191</accession>
<keyword evidence="3" id="KW-0812">Transmembrane</keyword>
<name>A0A6I6K191_9BACT</name>
<feature type="domain" description="Sulfatase N-terminal" evidence="4">
    <location>
        <begin position="38"/>
        <end position="325"/>
    </location>
</feature>
<dbReference type="AlphaFoldDB" id="A0A6I6K191"/>
<comment type="similarity">
    <text evidence="1">Belongs to the sulfatase family.</text>
</comment>